<organism evidence="2 3">
    <name type="scientific">Promicromonospora vindobonensis</name>
    <dbReference type="NCBI Taxonomy" id="195748"/>
    <lineage>
        <taxon>Bacteria</taxon>
        <taxon>Bacillati</taxon>
        <taxon>Actinomycetota</taxon>
        <taxon>Actinomycetes</taxon>
        <taxon>Micrococcales</taxon>
        <taxon>Promicromonosporaceae</taxon>
        <taxon>Promicromonospora</taxon>
    </lineage>
</organism>
<keyword evidence="3" id="KW-1185">Reference proteome</keyword>
<protein>
    <submittedName>
        <fullName evidence="2">Uncharacterized protein</fullName>
    </submittedName>
</protein>
<keyword evidence="1" id="KW-0812">Transmembrane</keyword>
<gene>
    <name evidence="2" type="ORF">ACFS27_14025</name>
</gene>
<evidence type="ECO:0000256" key="1">
    <source>
        <dbReference type="SAM" id="Phobius"/>
    </source>
</evidence>
<keyword evidence="1" id="KW-0472">Membrane</keyword>
<keyword evidence="1" id="KW-1133">Transmembrane helix</keyword>
<evidence type="ECO:0000313" key="3">
    <source>
        <dbReference type="Proteomes" id="UP001597479"/>
    </source>
</evidence>
<comment type="caution">
    <text evidence="2">The sequence shown here is derived from an EMBL/GenBank/DDBJ whole genome shotgun (WGS) entry which is preliminary data.</text>
</comment>
<accession>A0ABW5VTP3</accession>
<proteinExistence type="predicted"/>
<reference evidence="3" key="1">
    <citation type="journal article" date="2019" name="Int. J. Syst. Evol. Microbiol.">
        <title>The Global Catalogue of Microorganisms (GCM) 10K type strain sequencing project: providing services to taxonomists for standard genome sequencing and annotation.</title>
        <authorList>
            <consortium name="The Broad Institute Genomics Platform"/>
            <consortium name="The Broad Institute Genome Sequencing Center for Infectious Disease"/>
            <person name="Wu L."/>
            <person name="Ma J."/>
        </authorList>
    </citation>
    <scope>NUCLEOTIDE SEQUENCE [LARGE SCALE GENOMIC DNA]</scope>
    <source>
        <strain evidence="3">CCM 7044</strain>
    </source>
</reference>
<evidence type="ECO:0000313" key="2">
    <source>
        <dbReference type="EMBL" id="MFD2794671.1"/>
    </source>
</evidence>
<dbReference type="Proteomes" id="UP001597479">
    <property type="component" value="Unassembled WGS sequence"/>
</dbReference>
<dbReference type="EMBL" id="JBHUOG010000002">
    <property type="protein sequence ID" value="MFD2794671.1"/>
    <property type="molecule type" value="Genomic_DNA"/>
</dbReference>
<name>A0ABW5VTP3_9MICO</name>
<feature type="transmembrane region" description="Helical" evidence="1">
    <location>
        <begin position="14"/>
        <end position="35"/>
    </location>
</feature>
<dbReference type="RefSeq" id="WP_377183979.1">
    <property type="nucleotide sequence ID" value="NZ_JBHUOG010000002.1"/>
</dbReference>
<sequence>MATIFAEGFETKEIVYVVLGGVIPAAVLAVFRWIIKPLAAAWRTGLAGSKSQLKADAADDAEERLVVLRDQVRDVAEEQGLREPDHATGHNPTIVTYTDGHVTTYFSDHAAYRRAMTNRTTDPRRSFVGAPPQPVSEWDEETLQDWLAEHTTQ</sequence>